<evidence type="ECO:0008006" key="5">
    <source>
        <dbReference type="Google" id="ProtNLM"/>
    </source>
</evidence>
<reference evidence="3 4" key="1">
    <citation type="submission" date="2020-07" db="EMBL/GenBank/DDBJ databases">
        <title>Halieaceae bacterium, F7430, whole genome shotgun sequencing project.</title>
        <authorList>
            <person name="Jiang S."/>
            <person name="Liu Z.W."/>
            <person name="Du Z.J."/>
        </authorList>
    </citation>
    <scope>NUCLEOTIDE SEQUENCE [LARGE SCALE GENOMIC DNA]</scope>
    <source>
        <strain evidence="3 4">F7430</strain>
    </source>
</reference>
<evidence type="ECO:0000313" key="3">
    <source>
        <dbReference type="EMBL" id="MBA6412233.1"/>
    </source>
</evidence>
<dbReference type="EMBL" id="JACFXU010000013">
    <property type="protein sequence ID" value="MBA6412233.1"/>
    <property type="molecule type" value="Genomic_DNA"/>
</dbReference>
<feature type="signal peptide" evidence="2">
    <location>
        <begin position="1"/>
        <end position="23"/>
    </location>
</feature>
<accession>A0A7W2YJF0</accession>
<dbReference type="RefSeq" id="WP_182169046.1">
    <property type="nucleotide sequence ID" value="NZ_JACFXU010000013.1"/>
</dbReference>
<evidence type="ECO:0000256" key="1">
    <source>
        <dbReference type="SAM" id="MobiDB-lite"/>
    </source>
</evidence>
<keyword evidence="2" id="KW-0732">Signal</keyword>
<proteinExistence type="predicted"/>
<evidence type="ECO:0000256" key="2">
    <source>
        <dbReference type="SAM" id="SignalP"/>
    </source>
</evidence>
<name>A0A7W2YJF0_9GAMM</name>
<dbReference type="Proteomes" id="UP000539350">
    <property type="component" value="Unassembled WGS sequence"/>
</dbReference>
<gene>
    <name evidence="3" type="ORF">H2508_03830</name>
</gene>
<protein>
    <recommendedName>
        <fullName evidence="5">Pentapeptide MXKDX repeat protein</fullName>
    </recommendedName>
</protein>
<feature type="region of interest" description="Disordered" evidence="1">
    <location>
        <begin position="70"/>
        <end position="99"/>
    </location>
</feature>
<organism evidence="3 4">
    <name type="scientific">Sediminihaliea albiluteola</name>
    <dbReference type="NCBI Taxonomy" id="2758564"/>
    <lineage>
        <taxon>Bacteria</taxon>
        <taxon>Pseudomonadati</taxon>
        <taxon>Pseudomonadota</taxon>
        <taxon>Gammaproteobacteria</taxon>
        <taxon>Cellvibrionales</taxon>
        <taxon>Halieaceae</taxon>
        <taxon>Sediminihaliea</taxon>
    </lineage>
</organism>
<dbReference type="AlphaFoldDB" id="A0A7W2YJF0"/>
<keyword evidence="4" id="KW-1185">Reference proteome</keyword>
<feature type="chain" id="PRO_5031461067" description="Pentapeptide MXKDX repeat protein" evidence="2">
    <location>
        <begin position="24"/>
        <end position="99"/>
    </location>
</feature>
<sequence length="99" mass="11468">MKIKTLTFAIALSTLAFTVSAQAHDPKEHMKNAEKPDCSAMKNMDHSKMDHNKMDMDDPVMQAMMKQCMKNMHHDENSADESHDDHQKDRNDHDPKHQH</sequence>
<evidence type="ECO:0000313" key="4">
    <source>
        <dbReference type="Proteomes" id="UP000539350"/>
    </source>
</evidence>
<feature type="region of interest" description="Disordered" evidence="1">
    <location>
        <begin position="24"/>
        <end position="55"/>
    </location>
</feature>
<comment type="caution">
    <text evidence="3">The sequence shown here is derived from an EMBL/GenBank/DDBJ whole genome shotgun (WGS) entry which is preliminary data.</text>
</comment>
<feature type="compositionally biased region" description="Basic and acidic residues" evidence="1">
    <location>
        <begin position="72"/>
        <end position="99"/>
    </location>
</feature>